<sequence>MRPLAVLLVTLLLMTGCGGSEDPGTGAGPEESSAGAASETPAPEPGPERGSETASETSEPVAAPLCAGLRFDGFTGGGEALDLAAGDPFPGGVDVEAAAPTCYQQGPRGSVELTRYTDAVEGRRNYDEVAAGRGVPLSVCAQVPVTGSRFLEGIVVVACEPESAGVPIPAAVVLVAPLGEQYLRCIAAAPPGQTEATPGLQQAAAQVCGRAMSAVAGP</sequence>
<evidence type="ECO:0008006" key="4">
    <source>
        <dbReference type="Google" id="ProtNLM"/>
    </source>
</evidence>
<dbReference type="EMBL" id="BAABIM010000001">
    <property type="protein sequence ID" value="GAA4673760.1"/>
    <property type="molecule type" value="Genomic_DNA"/>
</dbReference>
<evidence type="ECO:0000313" key="3">
    <source>
        <dbReference type="Proteomes" id="UP001500621"/>
    </source>
</evidence>
<reference evidence="3" key="1">
    <citation type="journal article" date="2019" name="Int. J. Syst. Evol. Microbiol.">
        <title>The Global Catalogue of Microorganisms (GCM) 10K type strain sequencing project: providing services to taxonomists for standard genome sequencing and annotation.</title>
        <authorList>
            <consortium name="The Broad Institute Genomics Platform"/>
            <consortium name="The Broad Institute Genome Sequencing Center for Infectious Disease"/>
            <person name="Wu L."/>
            <person name="Ma J."/>
        </authorList>
    </citation>
    <scope>NUCLEOTIDE SEQUENCE [LARGE SCALE GENOMIC DNA]</scope>
    <source>
        <strain evidence="3">JCM 18127</strain>
    </source>
</reference>
<accession>A0ABP8VWN8</accession>
<dbReference type="PROSITE" id="PS51257">
    <property type="entry name" value="PROKAR_LIPOPROTEIN"/>
    <property type="match status" value="1"/>
</dbReference>
<evidence type="ECO:0000256" key="1">
    <source>
        <dbReference type="SAM" id="MobiDB-lite"/>
    </source>
</evidence>
<name>A0ABP8VWN8_9ACTN</name>
<organism evidence="2 3">
    <name type="scientific">Nocardioides nanhaiensis</name>
    <dbReference type="NCBI Taxonomy" id="1476871"/>
    <lineage>
        <taxon>Bacteria</taxon>
        <taxon>Bacillati</taxon>
        <taxon>Actinomycetota</taxon>
        <taxon>Actinomycetes</taxon>
        <taxon>Propionibacteriales</taxon>
        <taxon>Nocardioidaceae</taxon>
        <taxon>Nocardioides</taxon>
    </lineage>
</organism>
<dbReference type="RefSeq" id="WP_345262975.1">
    <property type="nucleotide sequence ID" value="NZ_BAABIM010000001.1"/>
</dbReference>
<keyword evidence="3" id="KW-1185">Reference proteome</keyword>
<dbReference type="Proteomes" id="UP001500621">
    <property type="component" value="Unassembled WGS sequence"/>
</dbReference>
<gene>
    <name evidence="2" type="ORF">GCM10023226_08550</name>
</gene>
<evidence type="ECO:0000313" key="2">
    <source>
        <dbReference type="EMBL" id="GAA4673760.1"/>
    </source>
</evidence>
<proteinExistence type="predicted"/>
<feature type="compositionally biased region" description="Low complexity" evidence="1">
    <location>
        <begin position="28"/>
        <end position="41"/>
    </location>
</feature>
<feature type="region of interest" description="Disordered" evidence="1">
    <location>
        <begin position="19"/>
        <end position="60"/>
    </location>
</feature>
<comment type="caution">
    <text evidence="2">The sequence shown here is derived from an EMBL/GenBank/DDBJ whole genome shotgun (WGS) entry which is preliminary data.</text>
</comment>
<protein>
    <recommendedName>
        <fullName evidence="4">DUF3558 domain-containing protein</fullName>
    </recommendedName>
</protein>